<evidence type="ECO:0000256" key="5">
    <source>
        <dbReference type="RuleBase" id="RU003682"/>
    </source>
</evidence>
<dbReference type="InterPro" id="IPR026992">
    <property type="entry name" value="DIOX_N"/>
</dbReference>
<evidence type="ECO:0000256" key="3">
    <source>
        <dbReference type="ARBA" id="ARBA00023002"/>
    </source>
</evidence>
<keyword evidence="4 5" id="KW-0408">Iron</keyword>
<proteinExistence type="inferred from homology"/>
<dbReference type="InterPro" id="IPR044861">
    <property type="entry name" value="IPNS-like_FE2OG_OXY"/>
</dbReference>
<dbReference type="AlphaFoldDB" id="A0A0D7ACS3"/>
<keyword evidence="2 5" id="KW-0479">Metal-binding</keyword>
<dbReference type="PRINTS" id="PR00682">
    <property type="entry name" value="IPNSYNTHASE"/>
</dbReference>
<dbReference type="SUPFAM" id="SSF51197">
    <property type="entry name" value="Clavaminate synthase-like"/>
    <property type="match status" value="1"/>
</dbReference>
<dbReference type="Pfam" id="PF03171">
    <property type="entry name" value="2OG-FeII_Oxy"/>
    <property type="match status" value="1"/>
</dbReference>
<dbReference type="Proteomes" id="UP000054144">
    <property type="component" value="Unassembled WGS sequence"/>
</dbReference>
<evidence type="ECO:0000313" key="7">
    <source>
        <dbReference type="EMBL" id="KIY48450.1"/>
    </source>
</evidence>
<organism evidence="7 8">
    <name type="scientific">Fistulina hepatica ATCC 64428</name>
    <dbReference type="NCBI Taxonomy" id="1128425"/>
    <lineage>
        <taxon>Eukaryota</taxon>
        <taxon>Fungi</taxon>
        <taxon>Dikarya</taxon>
        <taxon>Basidiomycota</taxon>
        <taxon>Agaricomycotina</taxon>
        <taxon>Agaricomycetes</taxon>
        <taxon>Agaricomycetidae</taxon>
        <taxon>Agaricales</taxon>
        <taxon>Fistulinaceae</taxon>
        <taxon>Fistulina</taxon>
    </lineage>
</organism>
<keyword evidence="3 5" id="KW-0560">Oxidoreductase</keyword>
<keyword evidence="8" id="KW-1185">Reference proteome</keyword>
<evidence type="ECO:0000259" key="6">
    <source>
        <dbReference type="PROSITE" id="PS51471"/>
    </source>
</evidence>
<dbReference type="PROSITE" id="PS51471">
    <property type="entry name" value="FE2OG_OXY"/>
    <property type="match status" value="1"/>
</dbReference>
<accession>A0A0D7ACS3</accession>
<feature type="domain" description="Fe2OG dioxygenase" evidence="6">
    <location>
        <begin position="162"/>
        <end position="264"/>
    </location>
</feature>
<dbReference type="OrthoDB" id="288590at2759"/>
<evidence type="ECO:0000256" key="1">
    <source>
        <dbReference type="ARBA" id="ARBA00008056"/>
    </source>
</evidence>
<evidence type="ECO:0000256" key="2">
    <source>
        <dbReference type="ARBA" id="ARBA00022723"/>
    </source>
</evidence>
<gene>
    <name evidence="7" type="ORF">FISHEDRAFT_58947</name>
</gene>
<comment type="similarity">
    <text evidence="1 5">Belongs to the iron/ascorbate-dependent oxidoreductase family.</text>
</comment>
<dbReference type="PANTHER" id="PTHR10209">
    <property type="entry name" value="OXIDOREDUCTASE, 2OG-FE II OXYGENASE FAMILY PROTEIN"/>
    <property type="match status" value="1"/>
</dbReference>
<evidence type="ECO:0000313" key="8">
    <source>
        <dbReference type="Proteomes" id="UP000054144"/>
    </source>
</evidence>
<dbReference type="Pfam" id="PF14226">
    <property type="entry name" value="DIOX_N"/>
    <property type="match status" value="1"/>
</dbReference>
<sequence>MPLPQFLVSKASVASSSFDAIPVIDFSNLYSTDSAERRALADKILDACVNVGFFYLKDPPGLPASLPYDIIEKHAKRFFALPQAEKDAIDIHKSWEDGKYESDAGEMAGTNVWPNENMVPGFREGILEYYHAVVQLGLALFPLFALALDLPENFFDDKTTRPAAIMRILHYPPQPEPVDGILGIGRHTDYECFTLLYQHPPVRALQVQNTDGVWIDADPMDGAFVVNIGDQLARWTNDVFKSTPHRARNLSGQERYSMPLFFGTDYDVLLETIPTCLAPGEKPKYPIVTAGEYVKSRLAETYQHSRTDS</sequence>
<dbReference type="InterPro" id="IPR005123">
    <property type="entry name" value="Oxoglu/Fe-dep_dioxygenase_dom"/>
</dbReference>
<dbReference type="Gene3D" id="2.60.120.330">
    <property type="entry name" value="B-lactam Antibiotic, Isopenicillin N Synthase, Chain"/>
    <property type="match status" value="1"/>
</dbReference>
<dbReference type="GO" id="GO:0016491">
    <property type="term" value="F:oxidoreductase activity"/>
    <property type="evidence" value="ECO:0007669"/>
    <property type="project" value="UniProtKB-KW"/>
</dbReference>
<reference evidence="7 8" key="1">
    <citation type="journal article" date="2015" name="Fungal Genet. Biol.">
        <title>Evolution of novel wood decay mechanisms in Agaricales revealed by the genome sequences of Fistulina hepatica and Cylindrobasidium torrendii.</title>
        <authorList>
            <person name="Floudas D."/>
            <person name="Held B.W."/>
            <person name="Riley R."/>
            <person name="Nagy L.G."/>
            <person name="Koehler G."/>
            <person name="Ransdell A.S."/>
            <person name="Younus H."/>
            <person name="Chow J."/>
            <person name="Chiniquy J."/>
            <person name="Lipzen A."/>
            <person name="Tritt A."/>
            <person name="Sun H."/>
            <person name="Haridas S."/>
            <person name="LaButti K."/>
            <person name="Ohm R.A."/>
            <person name="Kues U."/>
            <person name="Blanchette R.A."/>
            <person name="Grigoriev I.V."/>
            <person name="Minto R.E."/>
            <person name="Hibbett D.S."/>
        </authorList>
    </citation>
    <scope>NUCLEOTIDE SEQUENCE [LARGE SCALE GENOMIC DNA]</scope>
    <source>
        <strain evidence="7 8">ATCC 64428</strain>
    </source>
</reference>
<evidence type="ECO:0000256" key="4">
    <source>
        <dbReference type="ARBA" id="ARBA00023004"/>
    </source>
</evidence>
<protein>
    <submittedName>
        <fullName evidence="7">Clavaminate synthase-like protein</fullName>
    </submittedName>
</protein>
<dbReference type="PANTHER" id="PTHR10209:SF867">
    <property type="entry name" value="2-OXOGLUTARATE (2OG) AND FE(II)-DEPENDENT OXYGENASE SUPERFAMILY PROTEIN"/>
    <property type="match status" value="1"/>
</dbReference>
<dbReference type="EMBL" id="KN881833">
    <property type="protein sequence ID" value="KIY48450.1"/>
    <property type="molecule type" value="Genomic_DNA"/>
</dbReference>
<dbReference type="GO" id="GO:0046872">
    <property type="term" value="F:metal ion binding"/>
    <property type="evidence" value="ECO:0007669"/>
    <property type="project" value="UniProtKB-KW"/>
</dbReference>
<dbReference type="InterPro" id="IPR027443">
    <property type="entry name" value="IPNS-like_sf"/>
</dbReference>
<name>A0A0D7ACS3_9AGAR</name>